<dbReference type="GO" id="GO:0005576">
    <property type="term" value="C:extracellular region"/>
    <property type="evidence" value="ECO:0007669"/>
    <property type="project" value="UniProtKB-SubCell"/>
</dbReference>
<proteinExistence type="inferred from homology"/>
<dbReference type="Proteomes" id="UP000770015">
    <property type="component" value="Unassembled WGS sequence"/>
</dbReference>
<keyword evidence="10" id="KW-0843">Virulence</keyword>
<evidence type="ECO:0000256" key="13">
    <source>
        <dbReference type="PROSITE-ProRule" id="PRU01379"/>
    </source>
</evidence>
<keyword evidence="7 14" id="KW-0732">Signal</keyword>
<keyword evidence="6" id="KW-0645">Protease</keyword>
<evidence type="ECO:0000256" key="3">
    <source>
        <dbReference type="ARBA" id="ARBA00004613"/>
    </source>
</evidence>
<dbReference type="PANTHER" id="PTHR11705">
    <property type="entry name" value="PROTEASE FAMILY M14 CARBOXYPEPTIDASE A,B"/>
    <property type="match status" value="1"/>
</dbReference>
<evidence type="ECO:0000256" key="14">
    <source>
        <dbReference type="SAM" id="SignalP"/>
    </source>
</evidence>
<dbReference type="Pfam" id="PF00246">
    <property type="entry name" value="Peptidase_M14"/>
    <property type="match status" value="1"/>
</dbReference>
<dbReference type="GO" id="GO:0006508">
    <property type="term" value="P:proteolysis"/>
    <property type="evidence" value="ECO:0007669"/>
    <property type="project" value="UniProtKB-KW"/>
</dbReference>
<name>A0A9P9A5W3_9PEZI</name>
<evidence type="ECO:0000256" key="8">
    <source>
        <dbReference type="ARBA" id="ARBA00022801"/>
    </source>
</evidence>
<accession>A0A9P9A5W3</accession>
<comment type="similarity">
    <text evidence="4 13">Belongs to the peptidase M14 family.</text>
</comment>
<sequence>MKPVVILSLLGSAATAAAERVSYDGYKVFRLTPQRDLDVPALEGVLQAIEYDEWNKDPGDLTIAVAPSEVPAFLGLGLEATVMHEDLGRSMADEVRPRTTWHERRQADDLAWFDSYHDYADHEAYFEQLHAAYPNNTELVSTGTSYEGRDIFGIHIWGADGPGKPAVLWHGTVHAREWISAPVVEYLTLQLLSGYGKDAEVTGLVDRYDYWIFPFVNPDGFVHTQTTDRLWRKNRQPPPCSSNSTCYGRDINRNWPHKWDASVNPGGASGNPCSQTYRGERPGDTPEMAGMHALVDKLRDGPGIQLFIDWHSFSQFLLAPLGYDCRKYVPTLGEHIYVAHQASRAIRAVEGTQFVFGPSCSVLYASTGYSIDYAYEVGNAKYAYLIELRDTGNFGFVLPPEQILGSAKEQWAGMRVMLRLLDQTIFG</sequence>
<comment type="subcellular location">
    <subcellularLocation>
        <location evidence="3">Secreted</location>
    </subcellularLocation>
</comment>
<dbReference type="PANTHER" id="PTHR11705:SF143">
    <property type="entry name" value="SLL0236 PROTEIN"/>
    <property type="match status" value="1"/>
</dbReference>
<protein>
    <submittedName>
        <fullName evidence="16">Carboxypeptidase A5</fullName>
    </submittedName>
</protein>
<keyword evidence="17" id="KW-1185">Reference proteome</keyword>
<dbReference type="EMBL" id="JAGSXJ010000036">
    <property type="protein sequence ID" value="KAH6666547.1"/>
    <property type="molecule type" value="Genomic_DNA"/>
</dbReference>
<evidence type="ECO:0000256" key="4">
    <source>
        <dbReference type="ARBA" id="ARBA00005988"/>
    </source>
</evidence>
<evidence type="ECO:0000256" key="5">
    <source>
        <dbReference type="ARBA" id="ARBA00022525"/>
    </source>
</evidence>
<evidence type="ECO:0000256" key="10">
    <source>
        <dbReference type="ARBA" id="ARBA00023026"/>
    </source>
</evidence>
<evidence type="ECO:0000256" key="6">
    <source>
        <dbReference type="ARBA" id="ARBA00022670"/>
    </source>
</evidence>
<dbReference type="PROSITE" id="PS52035">
    <property type="entry name" value="PEPTIDASE_M14"/>
    <property type="match status" value="1"/>
</dbReference>
<dbReference type="InterPro" id="IPR000834">
    <property type="entry name" value="Peptidase_M14"/>
</dbReference>
<feature type="chain" id="PRO_5040124946" evidence="14">
    <location>
        <begin position="19"/>
        <end position="427"/>
    </location>
</feature>
<dbReference type="SMART" id="SM00631">
    <property type="entry name" value="Zn_pept"/>
    <property type="match status" value="1"/>
</dbReference>
<evidence type="ECO:0000256" key="1">
    <source>
        <dbReference type="ARBA" id="ARBA00001947"/>
    </source>
</evidence>
<keyword evidence="16" id="KW-0121">Carboxypeptidase</keyword>
<evidence type="ECO:0000313" key="16">
    <source>
        <dbReference type="EMBL" id="KAH6666547.1"/>
    </source>
</evidence>
<dbReference type="PRINTS" id="PR00765">
    <property type="entry name" value="CRBOXYPTASEA"/>
</dbReference>
<comment type="function">
    <text evidence="2">Extracellular metalloprotease that contributes to pathogenicity.</text>
</comment>
<comment type="cofactor">
    <cofactor evidence="1">
        <name>Zn(2+)</name>
        <dbReference type="ChEBI" id="CHEBI:29105"/>
    </cofactor>
</comment>
<dbReference type="SUPFAM" id="SSF53187">
    <property type="entry name" value="Zn-dependent exopeptidases"/>
    <property type="match status" value="1"/>
</dbReference>
<evidence type="ECO:0000259" key="15">
    <source>
        <dbReference type="PROSITE" id="PS52035"/>
    </source>
</evidence>
<evidence type="ECO:0000256" key="11">
    <source>
        <dbReference type="ARBA" id="ARBA00023049"/>
    </source>
</evidence>
<keyword evidence="8" id="KW-0378">Hydrolase</keyword>
<comment type="caution">
    <text evidence="16">The sequence shown here is derived from an EMBL/GenBank/DDBJ whole genome shotgun (WGS) entry which is preliminary data.</text>
</comment>
<dbReference type="GO" id="GO:0008270">
    <property type="term" value="F:zinc ion binding"/>
    <property type="evidence" value="ECO:0007669"/>
    <property type="project" value="InterPro"/>
</dbReference>
<keyword evidence="5" id="KW-0964">Secreted</keyword>
<evidence type="ECO:0000256" key="12">
    <source>
        <dbReference type="ARBA" id="ARBA00023145"/>
    </source>
</evidence>
<dbReference type="CDD" id="cd03860">
    <property type="entry name" value="M14_CP_A-B_like"/>
    <property type="match status" value="1"/>
</dbReference>
<gene>
    <name evidence="16" type="ORF">F5X68DRAFT_177048</name>
</gene>
<keyword evidence="11" id="KW-0482">Metalloprotease</keyword>
<reference evidence="16" key="1">
    <citation type="journal article" date="2021" name="Nat. Commun.">
        <title>Genetic determinants of endophytism in the Arabidopsis root mycobiome.</title>
        <authorList>
            <person name="Mesny F."/>
            <person name="Miyauchi S."/>
            <person name="Thiergart T."/>
            <person name="Pickel B."/>
            <person name="Atanasova L."/>
            <person name="Karlsson M."/>
            <person name="Huettel B."/>
            <person name="Barry K.W."/>
            <person name="Haridas S."/>
            <person name="Chen C."/>
            <person name="Bauer D."/>
            <person name="Andreopoulos W."/>
            <person name="Pangilinan J."/>
            <person name="LaButti K."/>
            <person name="Riley R."/>
            <person name="Lipzen A."/>
            <person name="Clum A."/>
            <person name="Drula E."/>
            <person name="Henrissat B."/>
            <person name="Kohler A."/>
            <person name="Grigoriev I.V."/>
            <person name="Martin F.M."/>
            <person name="Hacquard S."/>
        </authorList>
    </citation>
    <scope>NUCLEOTIDE SEQUENCE</scope>
    <source>
        <strain evidence="16">MPI-SDFR-AT-0117</strain>
    </source>
</reference>
<feature type="active site" description="Proton donor/acceptor" evidence="13">
    <location>
        <position position="387"/>
    </location>
</feature>
<dbReference type="FunFam" id="3.40.630.10:FF:000165">
    <property type="entry name" value="Glucan 1,4-alpha-glucosidase, putative"/>
    <property type="match status" value="1"/>
</dbReference>
<evidence type="ECO:0000256" key="9">
    <source>
        <dbReference type="ARBA" id="ARBA00022833"/>
    </source>
</evidence>
<keyword evidence="9" id="KW-0862">Zinc</keyword>
<dbReference type="AlphaFoldDB" id="A0A9P9A5W3"/>
<dbReference type="GO" id="GO:0004181">
    <property type="term" value="F:metallocarboxypeptidase activity"/>
    <property type="evidence" value="ECO:0007669"/>
    <property type="project" value="InterPro"/>
</dbReference>
<organism evidence="16 17">
    <name type="scientific">Plectosphaerella plurivora</name>
    <dbReference type="NCBI Taxonomy" id="936078"/>
    <lineage>
        <taxon>Eukaryota</taxon>
        <taxon>Fungi</taxon>
        <taxon>Dikarya</taxon>
        <taxon>Ascomycota</taxon>
        <taxon>Pezizomycotina</taxon>
        <taxon>Sordariomycetes</taxon>
        <taxon>Hypocreomycetidae</taxon>
        <taxon>Glomerellales</taxon>
        <taxon>Plectosphaerellaceae</taxon>
        <taxon>Plectosphaerella</taxon>
    </lineage>
</organism>
<dbReference type="OrthoDB" id="3626597at2759"/>
<keyword evidence="12" id="KW-0865">Zymogen</keyword>
<evidence type="ECO:0000256" key="2">
    <source>
        <dbReference type="ARBA" id="ARBA00003091"/>
    </source>
</evidence>
<evidence type="ECO:0000256" key="7">
    <source>
        <dbReference type="ARBA" id="ARBA00022729"/>
    </source>
</evidence>
<dbReference type="Gene3D" id="3.40.630.10">
    <property type="entry name" value="Zn peptidases"/>
    <property type="match status" value="1"/>
</dbReference>
<dbReference type="SUPFAM" id="SSF54897">
    <property type="entry name" value="Protease propeptides/inhibitors"/>
    <property type="match status" value="1"/>
</dbReference>
<feature type="signal peptide" evidence="14">
    <location>
        <begin position="1"/>
        <end position="18"/>
    </location>
</feature>
<feature type="domain" description="Peptidase M14" evidence="15">
    <location>
        <begin position="115"/>
        <end position="421"/>
    </location>
</feature>
<evidence type="ECO:0000313" key="17">
    <source>
        <dbReference type="Proteomes" id="UP000770015"/>
    </source>
</evidence>